<dbReference type="FunFam" id="3.30.200.20:FF:000747">
    <property type="entry name" value="Unplaced genomic scaffold supercont1.2, whole genome shotgun sequence"/>
    <property type="match status" value="1"/>
</dbReference>
<dbReference type="PROSITE" id="PS50011">
    <property type="entry name" value="PROTEIN_KINASE_DOM"/>
    <property type="match status" value="1"/>
</dbReference>
<dbReference type="eggNOG" id="KOG1152">
    <property type="taxonomic scope" value="Eukaryota"/>
</dbReference>
<dbReference type="GO" id="GO:0005829">
    <property type="term" value="C:cytosol"/>
    <property type="evidence" value="ECO:0007669"/>
    <property type="project" value="TreeGrafter"/>
</dbReference>
<feature type="region of interest" description="Disordered" evidence="3">
    <location>
        <begin position="714"/>
        <end position="733"/>
    </location>
</feature>
<proteinExistence type="predicted"/>
<feature type="region of interest" description="Disordered" evidence="3">
    <location>
        <begin position="169"/>
        <end position="231"/>
    </location>
</feature>
<protein>
    <recommendedName>
        <fullName evidence="4">Protein kinase domain-containing protein</fullName>
    </recommendedName>
</protein>
<feature type="compositionally biased region" description="Polar residues" evidence="3">
    <location>
        <begin position="714"/>
        <end position="728"/>
    </location>
</feature>
<evidence type="ECO:0000256" key="1">
    <source>
        <dbReference type="ARBA" id="ARBA00022741"/>
    </source>
</evidence>
<dbReference type="OrthoDB" id="10252171at2759"/>
<dbReference type="AlphaFoldDB" id="K1V3E4"/>
<dbReference type="PANTHER" id="PTHR24346">
    <property type="entry name" value="MAP/MICROTUBULE AFFINITY-REGULATING KINASE"/>
    <property type="match status" value="1"/>
</dbReference>
<dbReference type="SUPFAM" id="SSF56112">
    <property type="entry name" value="Protein kinase-like (PK-like)"/>
    <property type="match status" value="1"/>
</dbReference>
<feature type="compositionally biased region" description="Polar residues" evidence="3">
    <location>
        <begin position="541"/>
        <end position="561"/>
    </location>
</feature>
<evidence type="ECO:0000259" key="4">
    <source>
        <dbReference type="PROSITE" id="PS50011"/>
    </source>
</evidence>
<comment type="caution">
    <text evidence="5">The sequence shown here is derived from an EMBL/GenBank/DDBJ whole genome shotgun (WGS) entry which is preliminary data.</text>
</comment>
<feature type="compositionally biased region" description="Low complexity" evidence="3">
    <location>
        <begin position="586"/>
        <end position="600"/>
    </location>
</feature>
<dbReference type="InterPro" id="IPR011009">
    <property type="entry name" value="Kinase-like_dom_sf"/>
</dbReference>
<feature type="compositionally biased region" description="Polar residues" evidence="3">
    <location>
        <begin position="827"/>
        <end position="839"/>
    </location>
</feature>
<dbReference type="GO" id="GO:0004674">
    <property type="term" value="F:protein serine/threonine kinase activity"/>
    <property type="evidence" value="ECO:0007669"/>
    <property type="project" value="TreeGrafter"/>
</dbReference>
<keyword evidence="1" id="KW-0547">Nucleotide-binding</keyword>
<reference evidence="5 6" key="1">
    <citation type="journal article" date="2012" name="Eukaryot. Cell">
        <title>Genome sequence of the Trichosporon asahii environmental strain CBS 8904.</title>
        <authorList>
            <person name="Yang R.Y."/>
            <person name="Li H.T."/>
            <person name="Zhu H."/>
            <person name="Zhou G.P."/>
            <person name="Wang M."/>
            <person name="Wang L."/>
        </authorList>
    </citation>
    <scope>NUCLEOTIDE SEQUENCE [LARGE SCALE GENOMIC DNA]</scope>
    <source>
        <strain evidence="5 6">CBS 8904</strain>
    </source>
</reference>
<name>K1V3E4_TRIAC</name>
<feature type="region of interest" description="Disordered" evidence="3">
    <location>
        <begin position="1109"/>
        <end position="1131"/>
    </location>
</feature>
<evidence type="ECO:0000256" key="2">
    <source>
        <dbReference type="ARBA" id="ARBA00022840"/>
    </source>
</evidence>
<evidence type="ECO:0000256" key="3">
    <source>
        <dbReference type="SAM" id="MobiDB-lite"/>
    </source>
</evidence>
<feature type="region of interest" description="Disordered" evidence="3">
    <location>
        <begin position="1"/>
        <end position="106"/>
    </location>
</feature>
<dbReference type="InterPro" id="IPR008271">
    <property type="entry name" value="Ser/Thr_kinase_AS"/>
</dbReference>
<dbReference type="GO" id="GO:0035556">
    <property type="term" value="P:intracellular signal transduction"/>
    <property type="evidence" value="ECO:0007669"/>
    <property type="project" value="TreeGrafter"/>
</dbReference>
<keyword evidence="2" id="KW-0067">ATP-binding</keyword>
<sequence length="1131" mass="121175">MANSQRGLGLNLGVPAGAPKNANPQLTVPSAIGVTPASPTEPAGPSSTAGPSKTSSRQGLQPLQTQFDSDHYDQRGHSIPPPPSPRRHRVNRVRGGTGGGISTSKSWADLTAMGMAIGSSRSPSVKEDRRAVSEHHRVFSHGDLTDEPWDEAPYDNSARFYYRMHSRAASPVRSTISVSPTTGSRRSPSPSQSQAPLGTSPIHVRRNLSVPPGGVGGGESSQSSPTSATRLSPNTRFLQQHLPPTFPNSTSLAATPEHDIADPMAAASVPPQHMVILTPTTQEWRELKEMGRLGGEEIEDSHDSDSSSSSAPSPSTEAPQRTPPETDGSPQLRPVFSSIVIAPSPAQPQRSPKPEEGMKGAWVNLDKSTDLTSTASNHGGLLTPDDDDDITLAVQPTTVRRFNSIGRRDSLVDVQRPAAINIPRTKTKREIERERLLRLVDEEIAGSPPSEPKGHSWGVQEIGTGGGLSRADSRGSQRSRRSLDSPGLAEVPPEQQPPSEIEQISQPLLPPASCYQSDTLPTKPSPLHADPVTRSAIATPLSATTPQGTASPATSDESPPLSSAPPETEQERFESIRNYSRSFSTRKSLSRPASAAPSRRNSAEHSPPRSPRRRERDTPRVSLVAGRIVRPLAFPPLTPMTQVSSVDSKDSKDGGEQGEAAREVKEDTSNASKSPPVRQGTLSSFSAFRSPAPGHHSSAFPPIPRFDSFTSNVSHASSIGAPSSTGSPHSEVVGAGGHGIDDYVILKEAGKGAYGLVMRAKVKGSNGQPVGDELIIKYVIKSRILADCWKKHKQLGPIPVEIHVMDQLRHLIYHPPIEPHPWDPHRTASNKGSQEQLASNGDPERPATPLRSDSASSNPTQRYISGEMKQSPERGHPNVCKLLDFFEDREFYYLVMPRYGTGVDLFDYVESHPSGLPAFEVRSFIGQLTDAVRFLHANGIVHRDIKDENVILDGTGKCQLIDFGSAAHWRPGKRWDTFSGTLHYASPEILRGEMYGGKEQDVWALGTVAYVLLVGETPFTELPDEVFEGLVPGSGAQAGLDARCGGEHAKEGLEADGGGSLEDAADFVRCCLAQDLVNRPTAEQLLKHRYLAGAGGWTGFRGWMGKSPAAPASSAVPAVPVPSVKVDGTKA</sequence>
<feature type="compositionally biased region" description="Polar residues" evidence="3">
    <location>
        <begin position="851"/>
        <end position="862"/>
    </location>
</feature>
<feature type="compositionally biased region" description="Low complexity" evidence="3">
    <location>
        <begin position="497"/>
        <end position="507"/>
    </location>
</feature>
<dbReference type="Proteomes" id="UP000006757">
    <property type="component" value="Unassembled WGS sequence"/>
</dbReference>
<gene>
    <name evidence="5" type="ORF">A1Q2_07206</name>
</gene>
<dbReference type="STRING" id="1220162.K1V3E4"/>
<dbReference type="HOGENOM" id="CLU_291549_0_0_1"/>
<feature type="compositionally biased region" description="Basic and acidic residues" evidence="3">
    <location>
        <begin position="296"/>
        <end position="305"/>
    </location>
</feature>
<feature type="compositionally biased region" description="Low complexity" evidence="3">
    <location>
        <begin position="306"/>
        <end position="315"/>
    </location>
</feature>
<keyword evidence="6" id="KW-1185">Reference proteome</keyword>
<evidence type="ECO:0000313" key="6">
    <source>
        <dbReference type="Proteomes" id="UP000006757"/>
    </source>
</evidence>
<feature type="compositionally biased region" description="Low complexity" evidence="3">
    <location>
        <begin position="1109"/>
        <end position="1124"/>
    </location>
</feature>
<accession>K1V3E4</accession>
<feature type="domain" description="Protein kinase" evidence="4">
    <location>
        <begin position="743"/>
        <end position="1091"/>
    </location>
</feature>
<dbReference type="SMART" id="SM00220">
    <property type="entry name" value="S_TKc"/>
    <property type="match status" value="1"/>
</dbReference>
<dbReference type="EMBL" id="AMBO01000389">
    <property type="protein sequence ID" value="EKC98469.1"/>
    <property type="molecule type" value="Genomic_DNA"/>
</dbReference>
<dbReference type="PROSITE" id="PS00108">
    <property type="entry name" value="PROTEIN_KINASE_ST"/>
    <property type="match status" value="1"/>
</dbReference>
<dbReference type="PANTHER" id="PTHR24346:SF51">
    <property type="entry name" value="PAS DOMAIN-CONTAINING SERINE_THREONINE-PROTEIN KINASE"/>
    <property type="match status" value="1"/>
</dbReference>
<dbReference type="InterPro" id="IPR000719">
    <property type="entry name" value="Prot_kinase_dom"/>
</dbReference>
<organism evidence="5 6">
    <name type="scientific">Trichosporon asahii var. asahii (strain CBS 8904)</name>
    <name type="common">Yeast</name>
    <dbReference type="NCBI Taxonomy" id="1220162"/>
    <lineage>
        <taxon>Eukaryota</taxon>
        <taxon>Fungi</taxon>
        <taxon>Dikarya</taxon>
        <taxon>Basidiomycota</taxon>
        <taxon>Agaricomycotina</taxon>
        <taxon>Tremellomycetes</taxon>
        <taxon>Trichosporonales</taxon>
        <taxon>Trichosporonaceae</taxon>
        <taxon>Trichosporon</taxon>
    </lineage>
</organism>
<feature type="region of interest" description="Disordered" evidence="3">
    <location>
        <begin position="296"/>
        <end position="332"/>
    </location>
</feature>
<feature type="region of interest" description="Disordered" evidence="3">
    <location>
        <begin position="816"/>
        <end position="862"/>
    </location>
</feature>
<feature type="compositionally biased region" description="Polar residues" evidence="3">
    <location>
        <begin position="45"/>
        <end position="67"/>
    </location>
</feature>
<dbReference type="GO" id="GO:0045719">
    <property type="term" value="P:negative regulation of glycogen biosynthetic process"/>
    <property type="evidence" value="ECO:0007669"/>
    <property type="project" value="TreeGrafter"/>
</dbReference>
<evidence type="ECO:0000313" key="5">
    <source>
        <dbReference type="EMBL" id="EKC98469.1"/>
    </source>
</evidence>
<dbReference type="Gene3D" id="3.30.200.20">
    <property type="entry name" value="Phosphorylase Kinase, domain 1"/>
    <property type="match status" value="1"/>
</dbReference>
<dbReference type="GO" id="GO:0005634">
    <property type="term" value="C:nucleus"/>
    <property type="evidence" value="ECO:0007669"/>
    <property type="project" value="TreeGrafter"/>
</dbReference>
<dbReference type="Gene3D" id="1.10.510.10">
    <property type="entry name" value="Transferase(Phosphotransferase) domain 1"/>
    <property type="match status" value="1"/>
</dbReference>
<dbReference type="OMA" id="HAKEGLE"/>
<dbReference type="InParanoid" id="K1V3E4"/>
<feature type="compositionally biased region" description="Basic and acidic residues" evidence="3">
    <location>
        <begin position="647"/>
        <end position="668"/>
    </location>
</feature>
<dbReference type="GO" id="GO:0005524">
    <property type="term" value="F:ATP binding"/>
    <property type="evidence" value="ECO:0007669"/>
    <property type="project" value="UniProtKB-KW"/>
</dbReference>
<dbReference type="Pfam" id="PF00069">
    <property type="entry name" value="Pkinase"/>
    <property type="match status" value="1"/>
</dbReference>
<feature type="compositionally biased region" description="Low complexity" evidence="3">
    <location>
        <begin position="177"/>
        <end position="194"/>
    </location>
</feature>
<feature type="region of interest" description="Disordered" evidence="3">
    <location>
        <begin position="442"/>
        <end position="703"/>
    </location>
</feature>